<dbReference type="EMBL" id="CM009299">
    <property type="protein sequence ID" value="KAI9387179.1"/>
    <property type="molecule type" value="Genomic_DNA"/>
</dbReference>
<organism evidence="1 2">
    <name type="scientific">Populus trichocarpa</name>
    <name type="common">Western balsam poplar</name>
    <name type="synonym">Populus balsamifera subsp. trichocarpa</name>
    <dbReference type="NCBI Taxonomy" id="3694"/>
    <lineage>
        <taxon>Eukaryota</taxon>
        <taxon>Viridiplantae</taxon>
        <taxon>Streptophyta</taxon>
        <taxon>Embryophyta</taxon>
        <taxon>Tracheophyta</taxon>
        <taxon>Spermatophyta</taxon>
        <taxon>Magnoliopsida</taxon>
        <taxon>eudicotyledons</taxon>
        <taxon>Gunneridae</taxon>
        <taxon>Pentapetalae</taxon>
        <taxon>rosids</taxon>
        <taxon>fabids</taxon>
        <taxon>Malpighiales</taxon>
        <taxon>Salicaceae</taxon>
        <taxon>Saliceae</taxon>
        <taxon>Populus</taxon>
    </lineage>
</organism>
<reference evidence="1 2" key="1">
    <citation type="journal article" date="2006" name="Science">
        <title>The genome of black cottonwood, Populus trichocarpa (Torr. &amp; Gray).</title>
        <authorList>
            <person name="Tuskan G.A."/>
            <person name="Difazio S."/>
            <person name="Jansson S."/>
            <person name="Bohlmann J."/>
            <person name="Grigoriev I."/>
            <person name="Hellsten U."/>
            <person name="Putnam N."/>
            <person name="Ralph S."/>
            <person name="Rombauts S."/>
            <person name="Salamov A."/>
            <person name="Schein J."/>
            <person name="Sterck L."/>
            <person name="Aerts A."/>
            <person name="Bhalerao R.R."/>
            <person name="Bhalerao R.P."/>
            <person name="Blaudez D."/>
            <person name="Boerjan W."/>
            <person name="Brun A."/>
            <person name="Brunner A."/>
            <person name="Busov V."/>
            <person name="Campbell M."/>
            <person name="Carlson J."/>
            <person name="Chalot M."/>
            <person name="Chapman J."/>
            <person name="Chen G.L."/>
            <person name="Cooper D."/>
            <person name="Coutinho P.M."/>
            <person name="Couturier J."/>
            <person name="Covert S."/>
            <person name="Cronk Q."/>
            <person name="Cunningham R."/>
            <person name="Davis J."/>
            <person name="Degroeve S."/>
            <person name="Dejardin A."/>
            <person name="Depamphilis C."/>
            <person name="Detter J."/>
            <person name="Dirks B."/>
            <person name="Dubchak I."/>
            <person name="Duplessis S."/>
            <person name="Ehlting J."/>
            <person name="Ellis B."/>
            <person name="Gendler K."/>
            <person name="Goodstein D."/>
            <person name="Gribskov M."/>
            <person name="Grimwood J."/>
            <person name="Groover A."/>
            <person name="Gunter L."/>
            <person name="Hamberger B."/>
            <person name="Heinze B."/>
            <person name="Helariutta Y."/>
            <person name="Henrissat B."/>
            <person name="Holligan D."/>
            <person name="Holt R."/>
            <person name="Huang W."/>
            <person name="Islam-Faridi N."/>
            <person name="Jones S."/>
            <person name="Jones-Rhoades M."/>
            <person name="Jorgensen R."/>
            <person name="Joshi C."/>
            <person name="Kangasjarvi J."/>
            <person name="Karlsson J."/>
            <person name="Kelleher C."/>
            <person name="Kirkpatrick R."/>
            <person name="Kirst M."/>
            <person name="Kohler A."/>
            <person name="Kalluri U."/>
            <person name="Larimer F."/>
            <person name="Leebens-Mack J."/>
            <person name="Leple J.C."/>
            <person name="Locascio P."/>
            <person name="Lou Y."/>
            <person name="Lucas S."/>
            <person name="Martin F."/>
            <person name="Montanini B."/>
            <person name="Napoli C."/>
            <person name="Nelson D.R."/>
            <person name="Nelson C."/>
            <person name="Nieminen K."/>
            <person name="Nilsson O."/>
            <person name="Pereda V."/>
            <person name="Peter G."/>
            <person name="Philippe R."/>
            <person name="Pilate G."/>
            <person name="Poliakov A."/>
            <person name="Razumovskaya J."/>
            <person name="Richardson P."/>
            <person name="Rinaldi C."/>
            <person name="Ritland K."/>
            <person name="Rouze P."/>
            <person name="Ryaboy D."/>
            <person name="Schmutz J."/>
            <person name="Schrader J."/>
            <person name="Segerman B."/>
            <person name="Shin H."/>
            <person name="Siddiqui A."/>
            <person name="Sterky F."/>
            <person name="Terry A."/>
            <person name="Tsai C.J."/>
            <person name="Uberbacher E."/>
            <person name="Unneberg P."/>
            <person name="Vahala J."/>
            <person name="Wall K."/>
            <person name="Wessler S."/>
            <person name="Yang G."/>
            <person name="Yin T."/>
            <person name="Douglas C."/>
            <person name="Marra M."/>
            <person name="Sandberg G."/>
            <person name="Van de Peer Y."/>
            <person name="Rokhsar D."/>
        </authorList>
    </citation>
    <scope>NUCLEOTIDE SEQUENCE [LARGE SCALE GENOMIC DNA]</scope>
    <source>
        <strain evidence="2">cv. Nisqually</strain>
    </source>
</reference>
<keyword evidence="2" id="KW-1185">Reference proteome</keyword>
<sequence>MYTDGNKRGADQKILGREQRERERERESRTVTSQNYHPKRNTPPPPPPNPPFLHFTQNQSFLSSSNIRPHKKISLISPLSKTAAITTAPRPTPSSSPSHGETISAAAH</sequence>
<comment type="caution">
    <text evidence="1">The sequence shown here is derived from an EMBL/GenBank/DDBJ whole genome shotgun (WGS) entry which is preliminary data.</text>
</comment>
<protein>
    <submittedName>
        <fullName evidence="1">Uncharacterized protein</fullName>
    </submittedName>
</protein>
<gene>
    <name evidence="1" type="ORF">POPTR_010G134450v4</name>
</gene>
<evidence type="ECO:0000313" key="1">
    <source>
        <dbReference type="EMBL" id="KAI9387179.1"/>
    </source>
</evidence>
<name>A0ACC0SDA1_POPTR</name>
<proteinExistence type="predicted"/>
<accession>A0ACC0SDA1</accession>
<dbReference type="Proteomes" id="UP000006729">
    <property type="component" value="Chromosome 10"/>
</dbReference>
<evidence type="ECO:0000313" key="2">
    <source>
        <dbReference type="Proteomes" id="UP000006729"/>
    </source>
</evidence>